<feature type="DNA-binding region" description="H-T-H motif" evidence="4">
    <location>
        <begin position="40"/>
        <end position="59"/>
    </location>
</feature>
<dbReference type="SUPFAM" id="SSF48498">
    <property type="entry name" value="Tetracyclin repressor-like, C-terminal domain"/>
    <property type="match status" value="1"/>
</dbReference>
<sequence length="198" mass="21547">MLPAVIELEKGAEGRGGGARERLLLAASDLFCRQGINATGVDAVVAAAGTAKTTLYKAFGSKEGLVEAVLEREGEQWRNWFVAEVDAIPGDATNKLVNLFDVLKRWFCEENFFGCPFINAVGEHDKDDDRLRDIAIRHKTVVLDKIRDLAKDARPSDPEGLTHELALLIDGAIVAALITRDPSVADHARNAAARVLMK</sequence>
<accession>A0A926P107</accession>
<dbReference type="EMBL" id="JABFCZ010000012">
    <property type="protein sequence ID" value="MBD1546988.1"/>
    <property type="molecule type" value="Genomic_DNA"/>
</dbReference>
<dbReference type="PROSITE" id="PS50977">
    <property type="entry name" value="HTH_TETR_2"/>
    <property type="match status" value="1"/>
</dbReference>
<dbReference type="SUPFAM" id="SSF46689">
    <property type="entry name" value="Homeodomain-like"/>
    <property type="match status" value="1"/>
</dbReference>
<keyword evidence="1" id="KW-0805">Transcription regulation</keyword>
<gene>
    <name evidence="6" type="ORF">HK439_11995</name>
</gene>
<name>A0A926P107_9HYPH</name>
<evidence type="ECO:0000259" key="5">
    <source>
        <dbReference type="PROSITE" id="PS50977"/>
    </source>
</evidence>
<dbReference type="AlphaFoldDB" id="A0A926P107"/>
<dbReference type="Pfam" id="PF00440">
    <property type="entry name" value="TetR_N"/>
    <property type="match status" value="1"/>
</dbReference>
<dbReference type="InterPro" id="IPR036271">
    <property type="entry name" value="Tet_transcr_reg_TetR-rel_C_sf"/>
</dbReference>
<evidence type="ECO:0000313" key="7">
    <source>
        <dbReference type="Proteomes" id="UP000598467"/>
    </source>
</evidence>
<evidence type="ECO:0000313" key="6">
    <source>
        <dbReference type="EMBL" id="MBD1546988.1"/>
    </source>
</evidence>
<dbReference type="PRINTS" id="PR00455">
    <property type="entry name" value="HTHTETR"/>
</dbReference>
<proteinExistence type="predicted"/>
<dbReference type="Gene3D" id="1.10.357.10">
    <property type="entry name" value="Tetracycline Repressor, domain 2"/>
    <property type="match status" value="1"/>
</dbReference>
<evidence type="ECO:0000256" key="1">
    <source>
        <dbReference type="ARBA" id="ARBA00023015"/>
    </source>
</evidence>
<dbReference type="InterPro" id="IPR009057">
    <property type="entry name" value="Homeodomain-like_sf"/>
</dbReference>
<feature type="domain" description="HTH tetR-type" evidence="5">
    <location>
        <begin position="17"/>
        <end position="77"/>
    </location>
</feature>
<keyword evidence="3" id="KW-0804">Transcription</keyword>
<dbReference type="GO" id="GO:0003677">
    <property type="term" value="F:DNA binding"/>
    <property type="evidence" value="ECO:0007669"/>
    <property type="project" value="UniProtKB-UniRule"/>
</dbReference>
<keyword evidence="2 4" id="KW-0238">DNA-binding</keyword>
<dbReference type="Pfam" id="PF16925">
    <property type="entry name" value="TetR_C_13"/>
    <property type="match status" value="1"/>
</dbReference>
<dbReference type="InterPro" id="IPR011075">
    <property type="entry name" value="TetR_C"/>
</dbReference>
<dbReference type="PANTHER" id="PTHR47506">
    <property type="entry name" value="TRANSCRIPTIONAL REGULATORY PROTEIN"/>
    <property type="match status" value="1"/>
</dbReference>
<reference evidence="6" key="1">
    <citation type="submission" date="2020-05" db="EMBL/GenBank/DDBJ databases">
        <title>Identification of trans-AT polyketide cluster in two marine bacteria, producers of a novel glutaramide-containing polyketide sesbanimide D and analogs.</title>
        <authorList>
            <person name="Kacar D."/>
            <person name="Rodriguez P."/>
            <person name="Canedo L."/>
            <person name="Gonzalez E."/>
            <person name="Galan B."/>
            <person name="De La Calle F."/>
            <person name="Garcia J.L."/>
        </authorList>
    </citation>
    <scope>NUCLEOTIDE SEQUENCE</scope>
    <source>
        <strain evidence="6">PHM038</strain>
    </source>
</reference>
<protein>
    <submittedName>
        <fullName evidence="6">TetR/AcrR family transcriptional regulator</fullName>
    </submittedName>
</protein>
<comment type="caution">
    <text evidence="6">The sequence shown here is derived from an EMBL/GenBank/DDBJ whole genome shotgun (WGS) entry which is preliminary data.</text>
</comment>
<dbReference type="PANTHER" id="PTHR47506:SF3">
    <property type="entry name" value="HTH-TYPE TRANSCRIPTIONAL REGULATOR LMRA"/>
    <property type="match status" value="1"/>
</dbReference>
<evidence type="ECO:0000256" key="3">
    <source>
        <dbReference type="ARBA" id="ARBA00023163"/>
    </source>
</evidence>
<dbReference type="InterPro" id="IPR001647">
    <property type="entry name" value="HTH_TetR"/>
</dbReference>
<dbReference type="Proteomes" id="UP000598467">
    <property type="component" value="Unassembled WGS sequence"/>
</dbReference>
<evidence type="ECO:0000256" key="2">
    <source>
        <dbReference type="ARBA" id="ARBA00023125"/>
    </source>
</evidence>
<evidence type="ECO:0000256" key="4">
    <source>
        <dbReference type="PROSITE-ProRule" id="PRU00335"/>
    </source>
</evidence>
<organism evidence="6 7">
    <name type="scientific">Roseibium aggregatum</name>
    <dbReference type="NCBI Taxonomy" id="187304"/>
    <lineage>
        <taxon>Bacteria</taxon>
        <taxon>Pseudomonadati</taxon>
        <taxon>Pseudomonadota</taxon>
        <taxon>Alphaproteobacteria</taxon>
        <taxon>Hyphomicrobiales</taxon>
        <taxon>Stappiaceae</taxon>
        <taxon>Roseibium</taxon>
    </lineage>
</organism>